<dbReference type="PROSITE" id="PS00455">
    <property type="entry name" value="AMP_BINDING"/>
    <property type="match status" value="1"/>
</dbReference>
<dbReference type="Pfam" id="PF00501">
    <property type="entry name" value="AMP-binding"/>
    <property type="match status" value="1"/>
</dbReference>
<evidence type="ECO:0000256" key="1">
    <source>
        <dbReference type="ARBA" id="ARBA00006432"/>
    </source>
</evidence>
<evidence type="ECO:0000259" key="4">
    <source>
        <dbReference type="Pfam" id="PF13193"/>
    </source>
</evidence>
<dbReference type="Gene3D" id="3.30.300.30">
    <property type="match status" value="1"/>
</dbReference>
<evidence type="ECO:0000259" key="3">
    <source>
        <dbReference type="Pfam" id="PF00501"/>
    </source>
</evidence>
<comment type="caution">
    <text evidence="5">The sequence shown here is derived from an EMBL/GenBank/DDBJ whole genome shotgun (WGS) entry which is preliminary data.</text>
</comment>
<dbReference type="InterPro" id="IPR025110">
    <property type="entry name" value="AMP-bd_C"/>
</dbReference>
<dbReference type="InterPro" id="IPR000873">
    <property type="entry name" value="AMP-dep_synth/lig_dom"/>
</dbReference>
<accession>A0A433HFK9</accession>
<sequence length="559" mass="63514">MEEKQFINGGNVMHVEGSRLTYQMITEHVEKGLWRNERLFDHLESAYREHPDKVAVVAYSVERNRKEKLTYQELYDKVTRCENGLRALGVQPGDVVSVQLPNYFEFPIILYAINKIGAIFNGLTHIYRAKEVQFILRKSQSKVFVVPNEFRKFDYIEMVNDVWGDLPDLEKVIVVGDCPKDDHRFIMFDQIVSKEHHPEIYSYVNPNTIAQLGFTSGTTGEPKGVMHTHNTLASTIRNYATYEKLQNNECNLIVSPVGHQTGFLWGALLTTYLKSTAVYLDIWKTEKAAEIINEEKVSMMLAAAPFLQDLVTHVQEAPLPSLKFISIPGAPIPRKLVAYSAEKLDCKIIPAWGMTEYGIAIAVAPDDPKHSFQTDGRRVPGAEVKIFAENAREALPNEEGDLKIKGAGVFIGYYKRPDLTEKHFDAEGWFDTGDRAVRDENGFISITGRTKDIIIRGGENIPVAEIENLLYEWDKIGDIAIVAIPDERLGERACAYVVPEPGESVTFEQMIDYLLSKKIAKQKLPERLELIEELPRTISGKVQKYVLREDIKNKIHVER</sequence>
<dbReference type="GO" id="GO:0016878">
    <property type="term" value="F:acid-thiol ligase activity"/>
    <property type="evidence" value="ECO:0007669"/>
    <property type="project" value="UniProtKB-ARBA"/>
</dbReference>
<dbReference type="Proteomes" id="UP000267430">
    <property type="component" value="Unassembled WGS sequence"/>
</dbReference>
<feature type="domain" description="AMP-binding enzyme C-terminal" evidence="4">
    <location>
        <begin position="465"/>
        <end position="541"/>
    </location>
</feature>
<name>A0A433HFK9_9BACI</name>
<protein>
    <submittedName>
        <fullName evidence="5">Cyclohexanecarboxylate-CoA ligase</fullName>
    </submittedName>
</protein>
<keyword evidence="2 5" id="KW-0436">Ligase</keyword>
<dbReference type="InterPro" id="IPR042099">
    <property type="entry name" value="ANL_N_sf"/>
</dbReference>
<dbReference type="InterPro" id="IPR050237">
    <property type="entry name" value="ATP-dep_AMP-bd_enzyme"/>
</dbReference>
<dbReference type="Pfam" id="PF13193">
    <property type="entry name" value="AMP-binding_C"/>
    <property type="match status" value="1"/>
</dbReference>
<comment type="similarity">
    <text evidence="1">Belongs to the ATP-dependent AMP-binding enzyme family.</text>
</comment>
<dbReference type="AlphaFoldDB" id="A0A433HFK9"/>
<evidence type="ECO:0000313" key="6">
    <source>
        <dbReference type="Proteomes" id="UP000267430"/>
    </source>
</evidence>
<dbReference type="InterPro" id="IPR045851">
    <property type="entry name" value="AMP-bd_C_sf"/>
</dbReference>
<gene>
    <name evidence="5" type="ORF">ELQ35_17400</name>
</gene>
<dbReference type="FunFam" id="3.30.300.30:FF:000008">
    <property type="entry name" value="2,3-dihydroxybenzoate-AMP ligase"/>
    <property type="match status" value="1"/>
</dbReference>
<evidence type="ECO:0000313" key="5">
    <source>
        <dbReference type="EMBL" id="RUQ27127.1"/>
    </source>
</evidence>
<keyword evidence="6" id="KW-1185">Reference proteome</keyword>
<evidence type="ECO:0000256" key="2">
    <source>
        <dbReference type="ARBA" id="ARBA00022598"/>
    </source>
</evidence>
<dbReference type="PANTHER" id="PTHR43767:SF1">
    <property type="entry name" value="NONRIBOSOMAL PEPTIDE SYNTHASE PES1 (EUROFUNG)-RELATED"/>
    <property type="match status" value="1"/>
</dbReference>
<dbReference type="InterPro" id="IPR020845">
    <property type="entry name" value="AMP-binding_CS"/>
</dbReference>
<dbReference type="Gene3D" id="3.40.50.12780">
    <property type="entry name" value="N-terminal domain of ligase-like"/>
    <property type="match status" value="1"/>
</dbReference>
<feature type="domain" description="AMP-dependent synthetase/ligase" evidence="3">
    <location>
        <begin position="44"/>
        <end position="414"/>
    </location>
</feature>
<proteinExistence type="inferred from homology"/>
<dbReference type="SUPFAM" id="SSF56801">
    <property type="entry name" value="Acetyl-CoA synthetase-like"/>
    <property type="match status" value="1"/>
</dbReference>
<reference evidence="5 6" key="1">
    <citation type="submission" date="2018-12" db="EMBL/GenBank/DDBJ databases">
        <title>Bacillus chawlae sp. nov., Bacillus glennii sp. nov., and Bacillus saganii sp. nov. Isolated from the Vehicle Assembly Building at Kennedy Space Center where the Viking Spacecraft were Assembled.</title>
        <authorList>
            <person name="Seuylemezian A."/>
            <person name="Vaishampayan P."/>
        </authorList>
    </citation>
    <scope>NUCLEOTIDE SEQUENCE [LARGE SCALE GENOMIC DNA]</scope>
    <source>
        <strain evidence="5 6">L5</strain>
    </source>
</reference>
<dbReference type="EMBL" id="RYZZ01000030">
    <property type="protein sequence ID" value="RUQ27127.1"/>
    <property type="molecule type" value="Genomic_DNA"/>
</dbReference>
<dbReference type="OrthoDB" id="9757771at2"/>
<dbReference type="PANTHER" id="PTHR43767">
    <property type="entry name" value="LONG-CHAIN-FATTY-ACID--COA LIGASE"/>
    <property type="match status" value="1"/>
</dbReference>
<organism evidence="5 6">
    <name type="scientific">Peribacillus cavernae</name>
    <dbReference type="NCBI Taxonomy" id="1674310"/>
    <lineage>
        <taxon>Bacteria</taxon>
        <taxon>Bacillati</taxon>
        <taxon>Bacillota</taxon>
        <taxon>Bacilli</taxon>
        <taxon>Bacillales</taxon>
        <taxon>Bacillaceae</taxon>
        <taxon>Peribacillus</taxon>
    </lineage>
</organism>